<dbReference type="AlphaFoldDB" id="A0A6A6UJU9"/>
<dbReference type="GO" id="GO:0003676">
    <property type="term" value="F:nucleic acid binding"/>
    <property type="evidence" value="ECO:0007669"/>
    <property type="project" value="InterPro"/>
</dbReference>
<organism evidence="2 3">
    <name type="scientific">Microthyrium microscopicum</name>
    <dbReference type="NCBI Taxonomy" id="703497"/>
    <lineage>
        <taxon>Eukaryota</taxon>
        <taxon>Fungi</taxon>
        <taxon>Dikarya</taxon>
        <taxon>Ascomycota</taxon>
        <taxon>Pezizomycotina</taxon>
        <taxon>Dothideomycetes</taxon>
        <taxon>Dothideomycetes incertae sedis</taxon>
        <taxon>Microthyriales</taxon>
        <taxon>Microthyriaceae</taxon>
        <taxon>Microthyrium</taxon>
    </lineage>
</organism>
<evidence type="ECO:0008006" key="4">
    <source>
        <dbReference type="Google" id="ProtNLM"/>
    </source>
</evidence>
<protein>
    <recommendedName>
        <fullName evidence="4">CCHC-type domain-containing protein</fullName>
    </recommendedName>
</protein>
<keyword evidence="3" id="KW-1185">Reference proteome</keyword>
<dbReference type="Gene3D" id="4.10.60.10">
    <property type="entry name" value="Zinc finger, CCHC-type"/>
    <property type="match status" value="1"/>
</dbReference>
<dbReference type="EMBL" id="MU004232">
    <property type="protein sequence ID" value="KAF2671801.1"/>
    <property type="molecule type" value="Genomic_DNA"/>
</dbReference>
<dbReference type="InterPro" id="IPR036875">
    <property type="entry name" value="Znf_CCHC_sf"/>
</dbReference>
<reference evidence="2" key="1">
    <citation type="journal article" date="2020" name="Stud. Mycol.">
        <title>101 Dothideomycetes genomes: a test case for predicting lifestyles and emergence of pathogens.</title>
        <authorList>
            <person name="Haridas S."/>
            <person name="Albert R."/>
            <person name="Binder M."/>
            <person name="Bloem J."/>
            <person name="Labutti K."/>
            <person name="Salamov A."/>
            <person name="Andreopoulos B."/>
            <person name="Baker S."/>
            <person name="Barry K."/>
            <person name="Bills G."/>
            <person name="Bluhm B."/>
            <person name="Cannon C."/>
            <person name="Castanera R."/>
            <person name="Culley D."/>
            <person name="Daum C."/>
            <person name="Ezra D."/>
            <person name="Gonzalez J."/>
            <person name="Henrissat B."/>
            <person name="Kuo A."/>
            <person name="Liang C."/>
            <person name="Lipzen A."/>
            <person name="Lutzoni F."/>
            <person name="Magnuson J."/>
            <person name="Mondo S."/>
            <person name="Nolan M."/>
            <person name="Ohm R."/>
            <person name="Pangilinan J."/>
            <person name="Park H.-J."/>
            <person name="Ramirez L."/>
            <person name="Alfaro M."/>
            <person name="Sun H."/>
            <person name="Tritt A."/>
            <person name="Yoshinaga Y."/>
            <person name="Zwiers L.-H."/>
            <person name="Turgeon B."/>
            <person name="Goodwin S."/>
            <person name="Spatafora J."/>
            <person name="Crous P."/>
            <person name="Grigoriev I."/>
        </authorList>
    </citation>
    <scope>NUCLEOTIDE SEQUENCE</scope>
    <source>
        <strain evidence="2">CBS 115976</strain>
    </source>
</reference>
<evidence type="ECO:0000256" key="1">
    <source>
        <dbReference type="SAM" id="MobiDB-lite"/>
    </source>
</evidence>
<evidence type="ECO:0000313" key="3">
    <source>
        <dbReference type="Proteomes" id="UP000799302"/>
    </source>
</evidence>
<dbReference type="Proteomes" id="UP000799302">
    <property type="component" value="Unassembled WGS sequence"/>
</dbReference>
<feature type="region of interest" description="Disordered" evidence="1">
    <location>
        <begin position="169"/>
        <end position="194"/>
    </location>
</feature>
<dbReference type="SUPFAM" id="SSF57756">
    <property type="entry name" value="Retrovirus zinc finger-like domains"/>
    <property type="match status" value="1"/>
</dbReference>
<gene>
    <name evidence="2" type="ORF">BT63DRAFT_422316</name>
</gene>
<sequence>MAPIALDGSHRICCLPLHSMKIHARGPISACSAVFLVSGHEIASFSMAPITFHGAHCTRWLPSHSMGVRARCSISAIFAIFCWQKLQFSHFGCLVMNFDPPSWLPSHSMAAVECDGSFHRCLQSLDWLTFLRGCKGKGHLSEDCPDPRTRALILEGKCFVCESTEHKTGKCPHKRGSGRGRGSGPAGSNAMFGM</sequence>
<name>A0A6A6UJU9_9PEZI</name>
<evidence type="ECO:0000313" key="2">
    <source>
        <dbReference type="EMBL" id="KAF2671801.1"/>
    </source>
</evidence>
<feature type="compositionally biased region" description="Basic residues" evidence="1">
    <location>
        <begin position="169"/>
        <end position="178"/>
    </location>
</feature>
<proteinExistence type="predicted"/>
<dbReference type="OrthoDB" id="8026949at2759"/>
<dbReference type="GO" id="GO:0008270">
    <property type="term" value="F:zinc ion binding"/>
    <property type="evidence" value="ECO:0007669"/>
    <property type="project" value="InterPro"/>
</dbReference>
<accession>A0A6A6UJU9</accession>